<accession>A0A0H5QIM7</accession>
<dbReference type="PROSITE" id="PS50297">
    <property type="entry name" value="ANK_REP_REGION"/>
    <property type="match status" value="2"/>
</dbReference>
<protein>
    <submittedName>
        <fullName evidence="5">Uncharacterized protein</fullName>
    </submittedName>
</protein>
<evidence type="ECO:0000256" key="3">
    <source>
        <dbReference type="PROSITE-ProRule" id="PRU00023"/>
    </source>
</evidence>
<evidence type="ECO:0000256" key="4">
    <source>
        <dbReference type="SAM" id="Phobius"/>
    </source>
</evidence>
<feature type="non-terminal residue" evidence="5">
    <location>
        <position position="461"/>
    </location>
</feature>
<keyword evidence="1" id="KW-0677">Repeat</keyword>
<evidence type="ECO:0000256" key="1">
    <source>
        <dbReference type="ARBA" id="ARBA00022737"/>
    </source>
</evidence>
<keyword evidence="4" id="KW-0812">Transmembrane</keyword>
<evidence type="ECO:0000313" key="5">
    <source>
        <dbReference type="EMBL" id="CRZ01838.1"/>
    </source>
</evidence>
<dbReference type="InterPro" id="IPR002110">
    <property type="entry name" value="Ankyrin_rpt"/>
</dbReference>
<feature type="transmembrane region" description="Helical" evidence="4">
    <location>
        <begin position="204"/>
        <end position="225"/>
    </location>
</feature>
<dbReference type="AlphaFoldDB" id="A0A0H5QIM7"/>
<evidence type="ECO:0000256" key="2">
    <source>
        <dbReference type="ARBA" id="ARBA00023043"/>
    </source>
</evidence>
<feature type="repeat" description="ANK" evidence="3">
    <location>
        <begin position="13"/>
        <end position="46"/>
    </location>
</feature>
<dbReference type="Gene3D" id="1.25.40.20">
    <property type="entry name" value="Ankyrin repeat-containing domain"/>
    <property type="match status" value="1"/>
</dbReference>
<organism evidence="5">
    <name type="scientific">Spongospora subterranea</name>
    <dbReference type="NCBI Taxonomy" id="70186"/>
    <lineage>
        <taxon>Eukaryota</taxon>
        <taxon>Sar</taxon>
        <taxon>Rhizaria</taxon>
        <taxon>Endomyxa</taxon>
        <taxon>Phytomyxea</taxon>
        <taxon>Plasmodiophorida</taxon>
        <taxon>Plasmodiophoridae</taxon>
        <taxon>Spongospora</taxon>
    </lineage>
</organism>
<feature type="repeat" description="ANK" evidence="3">
    <location>
        <begin position="47"/>
        <end position="79"/>
    </location>
</feature>
<dbReference type="PANTHER" id="PTHR24171">
    <property type="entry name" value="ANKYRIN REPEAT DOMAIN-CONTAINING PROTEIN 39-RELATED"/>
    <property type="match status" value="1"/>
</dbReference>
<dbReference type="Pfam" id="PF12796">
    <property type="entry name" value="Ank_2"/>
    <property type="match status" value="1"/>
</dbReference>
<reference evidence="5" key="1">
    <citation type="submission" date="2015-04" db="EMBL/GenBank/DDBJ databases">
        <title>The genome sequence of the plant pathogenic Rhizarian Plasmodiophora brassicae reveals insights in its biotrophic life cycle and the origin of chitin synthesis.</title>
        <authorList>
            <person name="Schwelm A."/>
            <person name="Fogelqvist J."/>
            <person name="Knaust A."/>
            <person name="Julke S."/>
            <person name="Lilja T."/>
            <person name="Dhandapani V."/>
            <person name="Bonilla-Rosso G."/>
            <person name="Karlsson M."/>
            <person name="Shevchenko A."/>
            <person name="Choi S.R."/>
            <person name="Kim H.G."/>
            <person name="Park J.Y."/>
            <person name="Lim Y.P."/>
            <person name="Ludwig-Muller J."/>
            <person name="Dixelius C."/>
        </authorList>
    </citation>
    <scope>NUCLEOTIDE SEQUENCE</scope>
    <source>
        <tissue evidence="5">Potato root galls</tissue>
    </source>
</reference>
<dbReference type="EMBL" id="HACM01001396">
    <property type="protein sequence ID" value="CRZ01838.1"/>
    <property type="molecule type" value="Transcribed_RNA"/>
</dbReference>
<keyword evidence="2 3" id="KW-0040">ANK repeat</keyword>
<feature type="transmembrane region" description="Helical" evidence="4">
    <location>
        <begin position="437"/>
        <end position="456"/>
    </location>
</feature>
<dbReference type="InterPro" id="IPR036770">
    <property type="entry name" value="Ankyrin_rpt-contain_sf"/>
</dbReference>
<dbReference type="GO" id="GO:0085020">
    <property type="term" value="P:protein K6-linked ubiquitination"/>
    <property type="evidence" value="ECO:0007669"/>
    <property type="project" value="TreeGrafter"/>
</dbReference>
<feature type="transmembrane region" description="Helical" evidence="4">
    <location>
        <begin position="174"/>
        <end position="192"/>
    </location>
</feature>
<feature type="transmembrane region" description="Helical" evidence="4">
    <location>
        <begin position="348"/>
        <end position="367"/>
    </location>
</feature>
<dbReference type="SUPFAM" id="SSF48403">
    <property type="entry name" value="Ankyrin repeat"/>
    <property type="match status" value="1"/>
</dbReference>
<keyword evidence="4" id="KW-1133">Transmembrane helix</keyword>
<dbReference type="SMART" id="SM00248">
    <property type="entry name" value="ANK"/>
    <property type="match status" value="2"/>
</dbReference>
<keyword evidence="4" id="KW-0472">Membrane</keyword>
<dbReference type="GO" id="GO:0004842">
    <property type="term" value="F:ubiquitin-protein transferase activity"/>
    <property type="evidence" value="ECO:0007669"/>
    <property type="project" value="TreeGrafter"/>
</dbReference>
<dbReference type="PANTHER" id="PTHR24171:SF8">
    <property type="entry name" value="BRCA1-ASSOCIATED RING DOMAIN PROTEIN 1"/>
    <property type="match status" value="1"/>
</dbReference>
<name>A0A0H5QIM7_9EUKA</name>
<dbReference type="PROSITE" id="PS50088">
    <property type="entry name" value="ANK_REPEAT"/>
    <property type="match status" value="2"/>
</dbReference>
<proteinExistence type="predicted"/>
<sequence>MRFGADPNLVDNYGQTPLHHSASSGSDPHIITILARFGAQLSIPDDHGQTPLHLAALYGHISCARQLMKLGADMHLANFMGQTPLSLARSPRFIAMMLRSVIHDRGDIAFSLRSSYPLLVLDLSYMELSYLPQEIVYTGSLSLNVSGNHMLSNFWLPWWIYGGQDLISYSNAQIISCIIVLQISLSTILSIAHAQKLWVPIPQYIFQINFLAFITGLSLILHILADNRQYLTHGRRAMQFFKYSDDYRPVSWATAITSLIETLQLLALESAHGRHWLGFTLMTWLTPSFHIRLLIMTVMAFSVRCVIELESVVPNLTRVHCGISICVNLLETPILYMSALSCIKDGPIINIPLGMTATAIIYPIAAISQHRLPILLQETANHSALAHHHVDVHVKMTAIITSIFTFDQYQVVMSSTSIVLHFLYAVSYYRGRPRVSVYQMGTVHALPILIAVYNIYSENVP</sequence>